<dbReference type="PANTHER" id="PTHR21501">
    <property type="entry name" value="PROTEIN FAM-161"/>
    <property type="match status" value="1"/>
</dbReference>
<name>A0A670YAR6_PSETE</name>
<dbReference type="GO" id="GO:0044782">
    <property type="term" value="P:cilium organization"/>
    <property type="evidence" value="ECO:0007669"/>
    <property type="project" value="TreeGrafter"/>
</dbReference>
<dbReference type="OMA" id="GHIDNRE"/>
<dbReference type="AlphaFoldDB" id="A0A670YAR6"/>
<evidence type="ECO:0000313" key="2">
    <source>
        <dbReference type="Ensembl" id="ENSPTXP00000009020.1"/>
    </source>
</evidence>
<reference evidence="2" key="2">
    <citation type="submission" date="2025-09" db="UniProtKB">
        <authorList>
            <consortium name="Ensembl"/>
        </authorList>
    </citation>
    <scope>IDENTIFICATION</scope>
</reference>
<protein>
    <submittedName>
        <fullName evidence="2">Uncharacterized protein</fullName>
    </submittedName>
</protein>
<proteinExistence type="predicted"/>
<dbReference type="GO" id="GO:0032391">
    <property type="term" value="C:photoreceptor connecting cilium"/>
    <property type="evidence" value="ECO:0007669"/>
    <property type="project" value="TreeGrafter"/>
</dbReference>
<evidence type="ECO:0000313" key="3">
    <source>
        <dbReference type="Proteomes" id="UP000472273"/>
    </source>
</evidence>
<sequence>MDSSHRAALLTASCLHTPVNPRTKAPAALYERVPEGASLKDGVGQVGGCRTVFAIHWLDLSNMYLSNQEYYLKLEELKNAHLETMAKLEEMYQNKLFLKDVQPLTNTDVVYSKTYR</sequence>
<dbReference type="Ensembl" id="ENSPTXT00000009329.1">
    <property type="protein sequence ID" value="ENSPTXP00000009020.1"/>
    <property type="gene ID" value="ENSPTXG00000006489.1"/>
</dbReference>
<dbReference type="PANTHER" id="PTHR21501:SF3">
    <property type="entry name" value="PROTEIN FAM161A"/>
    <property type="match status" value="1"/>
</dbReference>
<organism evidence="2 3">
    <name type="scientific">Pseudonaja textilis</name>
    <name type="common">Eastern brown snake</name>
    <dbReference type="NCBI Taxonomy" id="8673"/>
    <lineage>
        <taxon>Eukaryota</taxon>
        <taxon>Metazoa</taxon>
        <taxon>Chordata</taxon>
        <taxon>Craniata</taxon>
        <taxon>Vertebrata</taxon>
        <taxon>Euteleostomi</taxon>
        <taxon>Lepidosauria</taxon>
        <taxon>Squamata</taxon>
        <taxon>Bifurcata</taxon>
        <taxon>Unidentata</taxon>
        <taxon>Episquamata</taxon>
        <taxon>Toxicofera</taxon>
        <taxon>Serpentes</taxon>
        <taxon>Colubroidea</taxon>
        <taxon>Elapidae</taxon>
        <taxon>Hydrophiinae</taxon>
        <taxon>Pseudonaja</taxon>
    </lineage>
</organism>
<dbReference type="GO" id="GO:0036064">
    <property type="term" value="C:ciliary basal body"/>
    <property type="evidence" value="ECO:0007669"/>
    <property type="project" value="TreeGrafter"/>
</dbReference>
<dbReference type="InterPro" id="IPR051655">
    <property type="entry name" value="FAM161"/>
</dbReference>
<reference evidence="2" key="1">
    <citation type="submission" date="2025-08" db="UniProtKB">
        <authorList>
            <consortium name="Ensembl"/>
        </authorList>
    </citation>
    <scope>IDENTIFICATION</scope>
</reference>
<keyword evidence="1" id="KW-0175">Coiled coil</keyword>
<dbReference type="Proteomes" id="UP000472273">
    <property type="component" value="Unplaced"/>
</dbReference>
<dbReference type="GeneTree" id="ENSGT00940000157824"/>
<keyword evidence="3" id="KW-1185">Reference proteome</keyword>
<accession>A0A670YAR6</accession>
<evidence type="ECO:0000256" key="1">
    <source>
        <dbReference type="ARBA" id="ARBA00023054"/>
    </source>
</evidence>